<feature type="region of interest" description="Disordered" evidence="4">
    <location>
        <begin position="63"/>
        <end position="82"/>
    </location>
</feature>
<evidence type="ECO:0000256" key="1">
    <source>
        <dbReference type="ARBA" id="ARBA00022737"/>
    </source>
</evidence>
<dbReference type="PANTHER" id="PTHR24198:SF165">
    <property type="entry name" value="ANKYRIN REPEAT-CONTAINING PROTEIN-RELATED"/>
    <property type="match status" value="1"/>
</dbReference>
<keyword evidence="6" id="KW-1185">Reference proteome</keyword>
<name>A0AAN7BSP3_9PEZI</name>
<dbReference type="InterPro" id="IPR036770">
    <property type="entry name" value="Ankyrin_rpt-contain_sf"/>
</dbReference>
<feature type="compositionally biased region" description="Polar residues" evidence="4">
    <location>
        <begin position="67"/>
        <end position="82"/>
    </location>
</feature>
<dbReference type="PANTHER" id="PTHR24198">
    <property type="entry name" value="ANKYRIN REPEAT AND PROTEIN KINASE DOMAIN-CONTAINING PROTEIN"/>
    <property type="match status" value="1"/>
</dbReference>
<evidence type="ECO:0000256" key="3">
    <source>
        <dbReference type="PROSITE-ProRule" id="PRU00023"/>
    </source>
</evidence>
<feature type="repeat" description="ANK" evidence="3">
    <location>
        <begin position="1430"/>
        <end position="1462"/>
    </location>
</feature>
<dbReference type="EMBL" id="MU865314">
    <property type="protein sequence ID" value="KAK4228853.1"/>
    <property type="molecule type" value="Genomic_DNA"/>
</dbReference>
<dbReference type="Proteomes" id="UP001301958">
    <property type="component" value="Unassembled WGS sequence"/>
</dbReference>
<accession>A0AAN7BSP3</accession>
<dbReference type="PROSITE" id="PS50297">
    <property type="entry name" value="ANK_REP_REGION"/>
    <property type="match status" value="1"/>
</dbReference>
<reference evidence="5" key="1">
    <citation type="journal article" date="2023" name="Mol. Phylogenet. Evol.">
        <title>Genome-scale phylogeny and comparative genomics of the fungal order Sordariales.</title>
        <authorList>
            <person name="Hensen N."/>
            <person name="Bonometti L."/>
            <person name="Westerberg I."/>
            <person name="Brannstrom I.O."/>
            <person name="Guillou S."/>
            <person name="Cros-Aarteil S."/>
            <person name="Calhoun S."/>
            <person name="Haridas S."/>
            <person name="Kuo A."/>
            <person name="Mondo S."/>
            <person name="Pangilinan J."/>
            <person name="Riley R."/>
            <person name="LaButti K."/>
            <person name="Andreopoulos B."/>
            <person name="Lipzen A."/>
            <person name="Chen C."/>
            <person name="Yan M."/>
            <person name="Daum C."/>
            <person name="Ng V."/>
            <person name="Clum A."/>
            <person name="Steindorff A."/>
            <person name="Ohm R.A."/>
            <person name="Martin F."/>
            <person name="Silar P."/>
            <person name="Natvig D.O."/>
            <person name="Lalanne C."/>
            <person name="Gautier V."/>
            <person name="Ament-Velasquez S.L."/>
            <person name="Kruys A."/>
            <person name="Hutchinson M.I."/>
            <person name="Powell A.J."/>
            <person name="Barry K."/>
            <person name="Miller A.N."/>
            <person name="Grigoriev I.V."/>
            <person name="Debuchy R."/>
            <person name="Gladieux P."/>
            <person name="Hiltunen Thoren M."/>
            <person name="Johannesson H."/>
        </authorList>
    </citation>
    <scope>NUCLEOTIDE SEQUENCE</scope>
    <source>
        <strain evidence="5">CBS 990.96</strain>
    </source>
</reference>
<dbReference type="PROSITE" id="PS50088">
    <property type="entry name" value="ANK_REPEAT"/>
    <property type="match status" value="1"/>
</dbReference>
<dbReference type="InterPro" id="IPR002110">
    <property type="entry name" value="Ankyrin_rpt"/>
</dbReference>
<evidence type="ECO:0000256" key="2">
    <source>
        <dbReference type="ARBA" id="ARBA00023043"/>
    </source>
</evidence>
<evidence type="ECO:0000313" key="6">
    <source>
        <dbReference type="Proteomes" id="UP001301958"/>
    </source>
</evidence>
<evidence type="ECO:0000256" key="4">
    <source>
        <dbReference type="SAM" id="MobiDB-lite"/>
    </source>
</evidence>
<evidence type="ECO:0000313" key="5">
    <source>
        <dbReference type="EMBL" id="KAK4228853.1"/>
    </source>
</evidence>
<keyword evidence="1" id="KW-0677">Repeat</keyword>
<keyword evidence="2 3" id="KW-0040">ANK repeat</keyword>
<dbReference type="SUPFAM" id="SSF48403">
    <property type="entry name" value="Ankyrin repeat"/>
    <property type="match status" value="3"/>
</dbReference>
<comment type="caution">
    <text evidence="5">The sequence shown here is derived from an EMBL/GenBank/DDBJ whole genome shotgun (WGS) entry which is preliminary data.</text>
</comment>
<dbReference type="Gene3D" id="1.25.40.20">
    <property type="entry name" value="Ankyrin repeat-containing domain"/>
    <property type="match status" value="6"/>
</dbReference>
<proteinExistence type="predicted"/>
<dbReference type="Pfam" id="PF00023">
    <property type="entry name" value="Ank"/>
    <property type="match status" value="1"/>
</dbReference>
<gene>
    <name evidence="5" type="ORF">QBC38DRAFT_474068</name>
</gene>
<dbReference type="SMART" id="SM00248">
    <property type="entry name" value="ANK"/>
    <property type="match status" value="16"/>
</dbReference>
<reference evidence="5" key="2">
    <citation type="submission" date="2023-05" db="EMBL/GenBank/DDBJ databases">
        <authorList>
            <consortium name="Lawrence Berkeley National Laboratory"/>
            <person name="Steindorff A."/>
            <person name="Hensen N."/>
            <person name="Bonometti L."/>
            <person name="Westerberg I."/>
            <person name="Brannstrom I.O."/>
            <person name="Guillou S."/>
            <person name="Cros-Aarteil S."/>
            <person name="Calhoun S."/>
            <person name="Haridas S."/>
            <person name="Kuo A."/>
            <person name="Mondo S."/>
            <person name="Pangilinan J."/>
            <person name="Riley R."/>
            <person name="Labutti K."/>
            <person name="Andreopoulos B."/>
            <person name="Lipzen A."/>
            <person name="Chen C."/>
            <person name="Yanf M."/>
            <person name="Daum C."/>
            <person name="Ng V."/>
            <person name="Clum A."/>
            <person name="Ohm R."/>
            <person name="Martin F."/>
            <person name="Silar P."/>
            <person name="Natvig D."/>
            <person name="Lalanne C."/>
            <person name="Gautier V."/>
            <person name="Ament-Velasquez S.L."/>
            <person name="Kruys A."/>
            <person name="Hutchinson M.I."/>
            <person name="Powell A.J."/>
            <person name="Barry K."/>
            <person name="Miller A.N."/>
            <person name="Grigoriev I.V."/>
            <person name="Debuchy R."/>
            <person name="Gladieux P."/>
            <person name="Thoren M.H."/>
            <person name="Johannesson H."/>
        </authorList>
    </citation>
    <scope>NUCLEOTIDE SEQUENCE</scope>
    <source>
        <strain evidence="5">CBS 990.96</strain>
    </source>
</reference>
<sequence>MRQSNNSMAPHFSQDGRRARLEQLAAEWGVYTPAPVTPPIPTPARRTPDDDFHAEELLKRHRINSAADKQQSGSIKRAFSSNKKPAWEPSDIFEVLEAHVSNRGAPGVADALVEKLKSVGGNVNVSNMNNGNKRTSLLSRRKSIERLEPSRILQTAIQKKQPEMVAVLVQHAEADIIDHALPLAIRSGDPSILHMLLQRGANATNTRHDAQDAFRQLCIVGGRPDLVGIILQSEGRPRTEWVSLAMVDASRKQCLDTVLRLSRSTADGEFNKAEALKTAIELCRVDIALAILTGAHPPTHAGQGVYESFNKLLEHTTIPPNHKLVLMEALLCAGAAGDFVHAALLQACYTEFDDMIRLLLYYGASIEYQDALPIRHSISNGKINLVHLLLGKNTVLGPVYASECLESIPKNLPPDDRHVLLSMLLRKGAGGPRLSDALIYAVQAGDLNSVKLLLTPQFPGMQSVSSQDLRNGNGNHRGMVYVRHEVASVDHKSGQALSIAVSQGNIAMVKLLLAGKPSTQTLDQTFGQVWTLQPEIRNPLAELFLTAGLSQRCVSHALQQAIEQQPPYKDENLIGILIRYNADNNFNNGAGIISAVTVKDLRLLENLLTSRPASQTLAAALAKAMMENDPQIRFEMVRLLVSAGAGNGGFETSQALMHLLSNRPVDVPLARLLLGLGQANVNFEQGRLVMMAIDDPDPTIFDLIIQSGSPTPDTVSKSLTALSEQPLSSSKPQKVDTILRRCTTRHKKQLNDILFKEVQSLVKAPAKSRQLSIISSLLNSGADINSLKAAAFCSAIKAADQSLVDLMFKFSPTPASLATALPHSLNILDAMNRLTFTQRLIEEGCPADEANRALVYAISAQHSANDLSLIKLLAAHADASNGDALLAAIKQGNPDVVSLVLEPQQYNAAIMEAALKEALTLLNKPFRLKICKSLVQKGPLPPKVLSTALLSAASEADLDLGTLLLDHGAQSDHQSGQAIISACTSGATPILSMLLSKAPPSPRTLDSALQAASQLPSITTRESIFSLLLPHKPSLEVLNEQLVESSKLTPHGEALLSLLLNHGADPNHNSGEAVWNATRSNNMASLQVLLKSPSIKLNKVTLLRALKGSKSLDPSTRHTVLEWFFEAGLEAGEEVNLALIKAVKDEDLRLVKLLLDHGASPSSNGCEAVIDAVQKGLVEVVGMFLVHCTEEKDVSWIFGQSFTADRKEEWATEKGLEVAKMLLARGARGENVGRALGVLLDMDDNEVAGGFIKMILSRGRERVEVDGDVVSKTVRKGDEQLIRGVLGCKPDTMAVSMGFGWLFDENNGMDEDETIMFVKMFTEYEWEGERLDVMFTHPEFRDLPVVFRALRKFPRSAKLLEMLLDAGYYHDQTVRITVPRSDEILGEEVEMEEVSLLFWALLQPQKRVSSTVIEMLIDRGAKVNFETRVTKGTPLMLAIRNRRPDLVKSLILAGAEVDVVDITGNTPMTMATEIGGDLGTSMMSNILAAEPSRNDGSLHNAARELNLPALRVLIEFGHDLDFPSTLHGGRSALGELCLSAANSGPLSAAQEKQLEKVMTFLINQGSDLTIQSDGKSVLLLALHSADPITITKTLLRVGLWRDINQPHNQYTDGVYTYSPTQYVARVLLNSSVRPQLLEILKANRAIDVYYANDGPQPEGAVNLPPELLRAERERRAREERIARETEEHNIALARTKEISSLQNQIFKARAELEASTMRKQRDEELAAIDARRAADRIEFHDQLQRRRAERDQAILHEQRLTEAGLTRARLVSEAELEMEAKKQEKVIGWQRQMSSIRVKERETMDRLEAAADARTVNRINEHKRLVDSQHALAVRVGQGPNGQRVGGYITGEVP</sequence>
<organism evidence="5 6">
    <name type="scientific">Podospora fimiseda</name>
    <dbReference type="NCBI Taxonomy" id="252190"/>
    <lineage>
        <taxon>Eukaryota</taxon>
        <taxon>Fungi</taxon>
        <taxon>Dikarya</taxon>
        <taxon>Ascomycota</taxon>
        <taxon>Pezizomycotina</taxon>
        <taxon>Sordariomycetes</taxon>
        <taxon>Sordariomycetidae</taxon>
        <taxon>Sordariales</taxon>
        <taxon>Podosporaceae</taxon>
        <taxon>Podospora</taxon>
    </lineage>
</organism>
<protein>
    <submittedName>
        <fullName evidence="5">Serine/threonine-protein phosphatase</fullName>
    </submittedName>
</protein>